<dbReference type="InterPro" id="IPR013149">
    <property type="entry name" value="ADH-like_C"/>
</dbReference>
<evidence type="ECO:0000259" key="5">
    <source>
        <dbReference type="SMART" id="SM00829"/>
    </source>
</evidence>
<evidence type="ECO:0000313" key="7">
    <source>
        <dbReference type="Proteomes" id="UP000681526"/>
    </source>
</evidence>
<dbReference type="SUPFAM" id="SSF50129">
    <property type="entry name" value="GroES-like"/>
    <property type="match status" value="1"/>
</dbReference>
<dbReference type="EMBL" id="CAJRAY010000061">
    <property type="protein sequence ID" value="CAG5088902.1"/>
    <property type="molecule type" value="Genomic_DNA"/>
</dbReference>
<dbReference type="PROSITE" id="PS00059">
    <property type="entry name" value="ADH_ZINC"/>
    <property type="match status" value="1"/>
</dbReference>
<dbReference type="SMART" id="SM00829">
    <property type="entry name" value="PKS_ER"/>
    <property type="match status" value="1"/>
</dbReference>
<reference evidence="6 7" key="1">
    <citation type="submission" date="2021-04" db="EMBL/GenBank/DDBJ databases">
        <authorList>
            <person name="Rakotoarivonina H."/>
        </authorList>
    </citation>
    <scope>NUCLEOTIDE SEQUENCE [LARGE SCALE GENOMIC DNA]</scope>
    <source>
        <strain evidence="6 7">XE</strain>
    </source>
</reference>
<dbReference type="Gene3D" id="3.40.50.720">
    <property type="entry name" value="NAD(P)-binding Rossmann-like Domain"/>
    <property type="match status" value="1"/>
</dbReference>
<dbReference type="Pfam" id="PF00107">
    <property type="entry name" value="ADH_zinc_N"/>
    <property type="match status" value="1"/>
</dbReference>
<dbReference type="InterPro" id="IPR020843">
    <property type="entry name" value="ER"/>
</dbReference>
<protein>
    <submittedName>
        <fullName evidence="6">Alcohol dehydrogenase GroES domain protein, Zinc-binding dehydrogenase</fullName>
        <ecNumber evidence="6">1.1.1.1</ecNumber>
    </submittedName>
</protein>
<dbReference type="InterPro" id="IPR011032">
    <property type="entry name" value="GroES-like_sf"/>
</dbReference>
<sequence length="339" mass="36481">MSTMKACVIEGPRRAAVREVPIPAPGPGEVLIRVERAGICGTDVHIYKGEYVSPYPVIPGHEFSGTIAGLGEGADQFRIGDRVTAEPNIHCGRCAYCLSHRGNHCESWQAVGVTRNGAMAEYVTVPVGNVFRLPDGMSFAEGAFIEPLACVVHAMNRLQPAPGARTLLFGAGAMGQQLIQALVHAGVSDLAVIDISEGKLAMAAEWGATRTFLSGQYDEAELLDDFPRGFDIVVDATGIPKVIEQALKYLGPAGKYLQFGVTARTAAIQLSPFDLFQKDWTLIGSMATNDTFHQALQWAKAKRIRLEPLVTRVIGLDDLPRLFENGAGPDDLKVQIQIG</sequence>
<name>A0ABN7RYB9_THEXY</name>
<evidence type="ECO:0000256" key="3">
    <source>
        <dbReference type="ARBA" id="ARBA00023002"/>
    </source>
</evidence>
<evidence type="ECO:0000256" key="4">
    <source>
        <dbReference type="RuleBase" id="RU361277"/>
    </source>
</evidence>
<comment type="caution">
    <text evidence="6">The sequence shown here is derived from an EMBL/GenBank/DDBJ whole genome shotgun (WGS) entry which is preliminary data.</text>
</comment>
<dbReference type="PANTHER" id="PTHR43401:SF2">
    <property type="entry name" value="L-THREONINE 3-DEHYDROGENASE"/>
    <property type="match status" value="1"/>
</dbReference>
<proteinExistence type="inferred from homology"/>
<dbReference type="InterPro" id="IPR050129">
    <property type="entry name" value="Zn_alcohol_dh"/>
</dbReference>
<dbReference type="GO" id="GO:0004022">
    <property type="term" value="F:alcohol dehydrogenase (NAD+) activity"/>
    <property type="evidence" value="ECO:0007669"/>
    <property type="project" value="UniProtKB-EC"/>
</dbReference>
<comment type="similarity">
    <text evidence="4">Belongs to the zinc-containing alcohol dehydrogenase family.</text>
</comment>
<evidence type="ECO:0000313" key="6">
    <source>
        <dbReference type="EMBL" id="CAG5088902.1"/>
    </source>
</evidence>
<dbReference type="RefSeq" id="WP_213484884.1">
    <property type="nucleotide sequence ID" value="NZ_CAJRAY010000061.1"/>
</dbReference>
<dbReference type="CDD" id="cd08234">
    <property type="entry name" value="threonine_DH_like"/>
    <property type="match status" value="1"/>
</dbReference>
<dbReference type="SUPFAM" id="SSF51735">
    <property type="entry name" value="NAD(P)-binding Rossmann-fold domains"/>
    <property type="match status" value="1"/>
</dbReference>
<dbReference type="PANTHER" id="PTHR43401">
    <property type="entry name" value="L-THREONINE 3-DEHYDROGENASE"/>
    <property type="match status" value="1"/>
</dbReference>
<dbReference type="Gene3D" id="3.90.180.10">
    <property type="entry name" value="Medium-chain alcohol dehydrogenases, catalytic domain"/>
    <property type="match status" value="1"/>
</dbReference>
<comment type="cofactor">
    <cofactor evidence="4">
        <name>Zn(2+)</name>
        <dbReference type="ChEBI" id="CHEBI:29105"/>
    </cofactor>
</comment>
<organism evidence="6 7">
    <name type="scientific">Thermobacillus xylanilyticus</name>
    <dbReference type="NCBI Taxonomy" id="76633"/>
    <lineage>
        <taxon>Bacteria</taxon>
        <taxon>Bacillati</taxon>
        <taxon>Bacillota</taxon>
        <taxon>Bacilli</taxon>
        <taxon>Bacillales</taxon>
        <taxon>Paenibacillaceae</taxon>
        <taxon>Thermobacillus</taxon>
    </lineage>
</organism>
<dbReference type="Pfam" id="PF08240">
    <property type="entry name" value="ADH_N"/>
    <property type="match status" value="1"/>
</dbReference>
<keyword evidence="3 6" id="KW-0560">Oxidoreductase</keyword>
<feature type="domain" description="Enoyl reductase (ER)" evidence="5">
    <location>
        <begin position="11"/>
        <end position="336"/>
    </location>
</feature>
<dbReference type="InterPro" id="IPR036291">
    <property type="entry name" value="NAD(P)-bd_dom_sf"/>
</dbReference>
<evidence type="ECO:0000256" key="1">
    <source>
        <dbReference type="ARBA" id="ARBA00022723"/>
    </source>
</evidence>
<keyword evidence="2 4" id="KW-0862">Zinc</keyword>
<dbReference type="EC" id="1.1.1.1" evidence="6"/>
<dbReference type="InterPro" id="IPR013154">
    <property type="entry name" value="ADH-like_N"/>
</dbReference>
<keyword evidence="7" id="KW-1185">Reference proteome</keyword>
<gene>
    <name evidence="6" type="primary">txxe 2232-adh1</name>
    <name evidence="6" type="ORF">TXXE_12490</name>
</gene>
<accession>A0ABN7RYB9</accession>
<dbReference type="InterPro" id="IPR002328">
    <property type="entry name" value="ADH_Zn_CS"/>
</dbReference>
<keyword evidence="1 4" id="KW-0479">Metal-binding</keyword>
<evidence type="ECO:0000256" key="2">
    <source>
        <dbReference type="ARBA" id="ARBA00022833"/>
    </source>
</evidence>
<dbReference type="Proteomes" id="UP000681526">
    <property type="component" value="Unassembled WGS sequence"/>
</dbReference>